<dbReference type="Pfam" id="PF03965">
    <property type="entry name" value="Penicillinase_R"/>
    <property type="match status" value="1"/>
</dbReference>
<dbReference type="InterPro" id="IPR036388">
    <property type="entry name" value="WH-like_DNA-bd_sf"/>
</dbReference>
<organism evidence="6 7">
    <name type="scientific">Sporanaerobacter acetigenes DSM 13106</name>
    <dbReference type="NCBI Taxonomy" id="1123281"/>
    <lineage>
        <taxon>Bacteria</taxon>
        <taxon>Bacillati</taxon>
        <taxon>Bacillota</taxon>
        <taxon>Tissierellia</taxon>
        <taxon>Tissierellales</taxon>
        <taxon>Sporanaerobacteraceae</taxon>
        <taxon>Sporanaerobacter</taxon>
    </lineage>
</organism>
<protein>
    <submittedName>
        <fullName evidence="6">Penicillinase repressor</fullName>
    </submittedName>
</protein>
<dbReference type="AlphaFoldDB" id="A0A1M5YC02"/>
<dbReference type="SUPFAM" id="SSF46785">
    <property type="entry name" value="Winged helix' DNA-binding domain"/>
    <property type="match status" value="1"/>
</dbReference>
<evidence type="ECO:0000256" key="1">
    <source>
        <dbReference type="ARBA" id="ARBA00011046"/>
    </source>
</evidence>
<sequence length="137" mass="15835">MPKQNNRFELTERELDILNILWSAEKPLLASDIPKIDSSISINTAQAVLRNLLKKKLIEVSDIVYSGTVLSRRYKPTISSHDFFLKQFVRQFQNLNKGISTPTIVATLLEHEKNEEAIIEELEKMLEERKKLLKEGN</sequence>
<name>A0A1M5YC02_9FIRM</name>
<dbReference type="OrthoDB" id="2003001at2"/>
<comment type="similarity">
    <text evidence="1">Belongs to the BlaI transcriptional regulatory family.</text>
</comment>
<evidence type="ECO:0000256" key="4">
    <source>
        <dbReference type="ARBA" id="ARBA00023163"/>
    </source>
</evidence>
<dbReference type="GO" id="GO:0003677">
    <property type="term" value="F:DNA binding"/>
    <property type="evidence" value="ECO:0007669"/>
    <property type="project" value="UniProtKB-KW"/>
</dbReference>
<proteinExistence type="inferred from homology"/>
<keyword evidence="7" id="KW-1185">Reference proteome</keyword>
<keyword evidence="5" id="KW-0175">Coiled coil</keyword>
<accession>A0A1M5YC02</accession>
<dbReference type="Gene3D" id="1.10.10.10">
    <property type="entry name" value="Winged helix-like DNA-binding domain superfamily/Winged helix DNA-binding domain"/>
    <property type="match status" value="1"/>
</dbReference>
<keyword evidence="3" id="KW-0238">DNA-binding</keyword>
<evidence type="ECO:0000256" key="5">
    <source>
        <dbReference type="SAM" id="Coils"/>
    </source>
</evidence>
<dbReference type="Proteomes" id="UP000184389">
    <property type="component" value="Unassembled WGS sequence"/>
</dbReference>
<keyword evidence="2" id="KW-0805">Transcription regulation</keyword>
<evidence type="ECO:0000313" key="7">
    <source>
        <dbReference type="Proteomes" id="UP000184389"/>
    </source>
</evidence>
<gene>
    <name evidence="6" type="ORF">SAMN02745180_02103</name>
</gene>
<dbReference type="EMBL" id="FQXR01000010">
    <property type="protein sequence ID" value="SHI09449.1"/>
    <property type="molecule type" value="Genomic_DNA"/>
</dbReference>
<feature type="coiled-coil region" evidence="5">
    <location>
        <begin position="108"/>
        <end position="135"/>
    </location>
</feature>
<dbReference type="InterPro" id="IPR005650">
    <property type="entry name" value="BlaI_family"/>
</dbReference>
<evidence type="ECO:0000256" key="3">
    <source>
        <dbReference type="ARBA" id="ARBA00023125"/>
    </source>
</evidence>
<dbReference type="STRING" id="1123281.SAMN02745180_02103"/>
<dbReference type="GO" id="GO:0045892">
    <property type="term" value="P:negative regulation of DNA-templated transcription"/>
    <property type="evidence" value="ECO:0007669"/>
    <property type="project" value="InterPro"/>
</dbReference>
<evidence type="ECO:0000313" key="6">
    <source>
        <dbReference type="EMBL" id="SHI09449.1"/>
    </source>
</evidence>
<dbReference type="InterPro" id="IPR036390">
    <property type="entry name" value="WH_DNA-bd_sf"/>
</dbReference>
<keyword evidence="4" id="KW-0804">Transcription</keyword>
<evidence type="ECO:0000256" key="2">
    <source>
        <dbReference type="ARBA" id="ARBA00023015"/>
    </source>
</evidence>
<dbReference type="RefSeq" id="WP_072744750.1">
    <property type="nucleotide sequence ID" value="NZ_FQXR01000010.1"/>
</dbReference>
<reference evidence="6 7" key="1">
    <citation type="submission" date="2016-11" db="EMBL/GenBank/DDBJ databases">
        <authorList>
            <person name="Jaros S."/>
            <person name="Januszkiewicz K."/>
            <person name="Wedrychowicz H."/>
        </authorList>
    </citation>
    <scope>NUCLEOTIDE SEQUENCE [LARGE SCALE GENOMIC DNA]</scope>
    <source>
        <strain evidence="6 7">DSM 13106</strain>
    </source>
</reference>